<sequence>MKTTTVSSTDLKRDTAGILNSVIYGGIEAVVERYGEAVAKIVPIKKERKKRDWIKIIDKYYGAIPDFPEVYKMRYSRKRDVSW</sequence>
<organism evidence="1 2">
    <name type="scientific">Candidatus Woesebacteria bacterium RBG_16_39_8b</name>
    <dbReference type="NCBI Taxonomy" id="1802482"/>
    <lineage>
        <taxon>Bacteria</taxon>
        <taxon>Candidatus Woeseibacteriota</taxon>
    </lineage>
</organism>
<accession>A0A1F7X9Z3</accession>
<proteinExistence type="predicted"/>
<dbReference type="Proteomes" id="UP000179013">
    <property type="component" value="Unassembled WGS sequence"/>
</dbReference>
<dbReference type="EMBL" id="MGFU01000065">
    <property type="protein sequence ID" value="OGM11188.1"/>
    <property type="molecule type" value="Genomic_DNA"/>
</dbReference>
<comment type="caution">
    <text evidence="1">The sequence shown here is derived from an EMBL/GenBank/DDBJ whole genome shotgun (WGS) entry which is preliminary data.</text>
</comment>
<dbReference type="AlphaFoldDB" id="A0A1F7X9Z3"/>
<reference evidence="1 2" key="1">
    <citation type="journal article" date="2016" name="Nat. Commun.">
        <title>Thousands of microbial genomes shed light on interconnected biogeochemical processes in an aquifer system.</title>
        <authorList>
            <person name="Anantharaman K."/>
            <person name="Brown C.T."/>
            <person name="Hug L.A."/>
            <person name="Sharon I."/>
            <person name="Castelle C.J."/>
            <person name="Probst A.J."/>
            <person name="Thomas B.C."/>
            <person name="Singh A."/>
            <person name="Wilkins M.J."/>
            <person name="Karaoz U."/>
            <person name="Brodie E.L."/>
            <person name="Williams K.H."/>
            <person name="Hubbard S.S."/>
            <person name="Banfield J.F."/>
        </authorList>
    </citation>
    <scope>NUCLEOTIDE SEQUENCE [LARGE SCALE GENOMIC DNA]</scope>
</reference>
<gene>
    <name evidence="1" type="ORF">A2V80_00620</name>
</gene>
<protein>
    <recommendedName>
        <fullName evidence="3">Antitoxin</fullName>
    </recommendedName>
</protein>
<name>A0A1F7X9Z3_9BACT</name>
<evidence type="ECO:0000313" key="2">
    <source>
        <dbReference type="Proteomes" id="UP000179013"/>
    </source>
</evidence>
<evidence type="ECO:0000313" key="1">
    <source>
        <dbReference type="EMBL" id="OGM11188.1"/>
    </source>
</evidence>
<evidence type="ECO:0008006" key="3">
    <source>
        <dbReference type="Google" id="ProtNLM"/>
    </source>
</evidence>